<protein>
    <submittedName>
        <fullName evidence="1">Uncharacterized protein</fullName>
    </submittedName>
</protein>
<evidence type="ECO:0000313" key="1">
    <source>
        <dbReference type="EMBL" id="KAK7493727.1"/>
    </source>
</evidence>
<feature type="non-terminal residue" evidence="1">
    <location>
        <position position="1"/>
    </location>
</feature>
<keyword evidence="2" id="KW-1185">Reference proteome</keyword>
<organism evidence="1 2">
    <name type="scientific">Batillaria attramentaria</name>
    <dbReference type="NCBI Taxonomy" id="370345"/>
    <lineage>
        <taxon>Eukaryota</taxon>
        <taxon>Metazoa</taxon>
        <taxon>Spiralia</taxon>
        <taxon>Lophotrochozoa</taxon>
        <taxon>Mollusca</taxon>
        <taxon>Gastropoda</taxon>
        <taxon>Caenogastropoda</taxon>
        <taxon>Sorbeoconcha</taxon>
        <taxon>Cerithioidea</taxon>
        <taxon>Batillariidae</taxon>
        <taxon>Batillaria</taxon>
    </lineage>
</organism>
<name>A0ABD0L2T6_9CAEN</name>
<sequence length="62" mass="6977">NGISHQGPDRGVFILRSNISIGRFENVLEVNFRIQAYDQKRDDVTQTLTSAKLSDQNIVMAV</sequence>
<dbReference type="EMBL" id="JACVVK020000090">
    <property type="protein sequence ID" value="KAK7493727.1"/>
    <property type="molecule type" value="Genomic_DNA"/>
</dbReference>
<dbReference type="Proteomes" id="UP001519460">
    <property type="component" value="Unassembled WGS sequence"/>
</dbReference>
<reference evidence="1 2" key="1">
    <citation type="journal article" date="2023" name="Sci. Data">
        <title>Genome assembly of the Korean intertidal mud-creeper Batillaria attramentaria.</title>
        <authorList>
            <person name="Patra A.K."/>
            <person name="Ho P.T."/>
            <person name="Jun S."/>
            <person name="Lee S.J."/>
            <person name="Kim Y."/>
            <person name="Won Y.J."/>
        </authorList>
    </citation>
    <scope>NUCLEOTIDE SEQUENCE [LARGE SCALE GENOMIC DNA]</scope>
    <source>
        <strain evidence="1">Wonlab-2016</strain>
    </source>
</reference>
<proteinExistence type="predicted"/>
<comment type="caution">
    <text evidence="1">The sequence shown here is derived from an EMBL/GenBank/DDBJ whole genome shotgun (WGS) entry which is preliminary data.</text>
</comment>
<accession>A0ABD0L2T6</accession>
<dbReference type="AlphaFoldDB" id="A0ABD0L2T6"/>
<evidence type="ECO:0000313" key="2">
    <source>
        <dbReference type="Proteomes" id="UP001519460"/>
    </source>
</evidence>
<gene>
    <name evidence="1" type="ORF">BaRGS_00015056</name>
</gene>